<proteinExistence type="predicted"/>
<feature type="domain" description="HTH araC/xylS-type" evidence="4">
    <location>
        <begin position="244"/>
        <end position="341"/>
    </location>
</feature>
<dbReference type="PROSITE" id="PS01124">
    <property type="entry name" value="HTH_ARAC_FAMILY_2"/>
    <property type="match status" value="1"/>
</dbReference>
<dbReference type="EMBL" id="CP100390">
    <property type="protein sequence ID" value="UZE96482.1"/>
    <property type="molecule type" value="Genomic_DNA"/>
</dbReference>
<dbReference type="SUPFAM" id="SSF46689">
    <property type="entry name" value="Homeodomain-like"/>
    <property type="match status" value="1"/>
</dbReference>
<accession>A0ABY6N3A4</accession>
<dbReference type="PANTHER" id="PTHR47894:SF1">
    <property type="entry name" value="HTH-TYPE TRANSCRIPTIONAL REGULATOR VQSM"/>
    <property type="match status" value="1"/>
</dbReference>
<dbReference type="PANTHER" id="PTHR47894">
    <property type="entry name" value="HTH-TYPE TRANSCRIPTIONAL REGULATOR GADX"/>
    <property type="match status" value="1"/>
</dbReference>
<dbReference type="Pfam" id="PF12833">
    <property type="entry name" value="HTH_18"/>
    <property type="match status" value="1"/>
</dbReference>
<evidence type="ECO:0000256" key="1">
    <source>
        <dbReference type="ARBA" id="ARBA00023015"/>
    </source>
</evidence>
<dbReference type="InterPro" id="IPR009057">
    <property type="entry name" value="Homeodomain-like_sf"/>
</dbReference>
<evidence type="ECO:0000313" key="5">
    <source>
        <dbReference type="EMBL" id="UZE96482.1"/>
    </source>
</evidence>
<dbReference type="SMART" id="SM00342">
    <property type="entry name" value="HTH_ARAC"/>
    <property type="match status" value="1"/>
</dbReference>
<evidence type="ECO:0000313" key="6">
    <source>
        <dbReference type="Proteomes" id="UP001163739"/>
    </source>
</evidence>
<sequence length="341" mass="38867">MASSENIQEQDNGVTVNASSAKALTDYLLSKGCAKQILEEKTGLLLSKLDQPDHRIPLSAFHALWYVAETFTQDPAIGLHIGEKSNVDEMGVIGHIFFNNATLGDALTQFERLYKLVNAGMRVEFNIDDDLAYLNYICESPDYYSRANMDRTMAISIVRARSLIHATLKVEYVSFAHPKPDYAEEYERIFQCPIKFDQAHCTIALKKQFLTFELPKRNPYLHKVLTRHVETLLNKIRPKKSLSDQVKRIVSKQLAKGDVDAEMVAAKLCMSRHTLYRKLKTEGHAFQALIESVRKEKAIRYIKEKRYSLSEIAFLLGFSELSAFSRAFKRWTGTSPAKYGK</sequence>
<dbReference type="Pfam" id="PF12625">
    <property type="entry name" value="Arabinose_bd"/>
    <property type="match status" value="1"/>
</dbReference>
<keyword evidence="2" id="KW-0238">DNA-binding</keyword>
<dbReference type="RefSeq" id="WP_265047967.1">
    <property type="nucleotide sequence ID" value="NZ_CP100390.1"/>
</dbReference>
<dbReference type="PRINTS" id="PR00032">
    <property type="entry name" value="HTHARAC"/>
</dbReference>
<evidence type="ECO:0000256" key="2">
    <source>
        <dbReference type="ARBA" id="ARBA00023125"/>
    </source>
</evidence>
<keyword evidence="1" id="KW-0805">Transcription regulation</keyword>
<dbReference type="InterPro" id="IPR020449">
    <property type="entry name" value="Tscrpt_reg_AraC-type_HTH"/>
</dbReference>
<organism evidence="5 6">
    <name type="scientific">Alkalimarinus alittae</name>
    <dbReference type="NCBI Taxonomy" id="2961619"/>
    <lineage>
        <taxon>Bacteria</taxon>
        <taxon>Pseudomonadati</taxon>
        <taxon>Pseudomonadota</taxon>
        <taxon>Gammaproteobacteria</taxon>
        <taxon>Alteromonadales</taxon>
        <taxon>Alteromonadaceae</taxon>
        <taxon>Alkalimarinus</taxon>
    </lineage>
</organism>
<gene>
    <name evidence="5" type="ORF">NKI27_01665</name>
</gene>
<protein>
    <submittedName>
        <fullName evidence="5">AraC family transcriptional regulator</fullName>
    </submittedName>
</protein>
<evidence type="ECO:0000256" key="3">
    <source>
        <dbReference type="ARBA" id="ARBA00023163"/>
    </source>
</evidence>
<evidence type="ECO:0000259" key="4">
    <source>
        <dbReference type="PROSITE" id="PS01124"/>
    </source>
</evidence>
<dbReference type="InterPro" id="IPR032687">
    <property type="entry name" value="AraC-type_N"/>
</dbReference>
<dbReference type="Proteomes" id="UP001163739">
    <property type="component" value="Chromosome"/>
</dbReference>
<dbReference type="InterPro" id="IPR018060">
    <property type="entry name" value="HTH_AraC"/>
</dbReference>
<name>A0ABY6N3A4_9ALTE</name>
<reference evidence="5" key="1">
    <citation type="submission" date="2022-06" db="EMBL/GenBank/DDBJ databases">
        <title>Alkalimarinus sp. nov., isolated from gut of a Alitta virens.</title>
        <authorList>
            <person name="Yang A.I."/>
            <person name="Shin N.-R."/>
        </authorList>
    </citation>
    <scope>NUCLEOTIDE SEQUENCE</scope>
    <source>
        <strain evidence="5">A2M4</strain>
    </source>
</reference>
<dbReference type="Gene3D" id="1.10.10.60">
    <property type="entry name" value="Homeodomain-like"/>
    <property type="match status" value="1"/>
</dbReference>
<keyword evidence="6" id="KW-1185">Reference proteome</keyword>
<keyword evidence="3" id="KW-0804">Transcription</keyword>